<protein>
    <submittedName>
        <fullName evidence="10">Uncharacterized protein</fullName>
    </submittedName>
</protein>
<evidence type="ECO:0000256" key="2">
    <source>
        <dbReference type="ARBA" id="ARBA00022741"/>
    </source>
</evidence>
<keyword evidence="5" id="KW-0067">ATP-binding</keyword>
<organism evidence="10 11">
    <name type="scientific">Chenopodium quinoa</name>
    <name type="common">Quinoa</name>
    <dbReference type="NCBI Taxonomy" id="63459"/>
    <lineage>
        <taxon>Eukaryota</taxon>
        <taxon>Viridiplantae</taxon>
        <taxon>Streptophyta</taxon>
        <taxon>Embryophyta</taxon>
        <taxon>Tracheophyta</taxon>
        <taxon>Spermatophyta</taxon>
        <taxon>Magnoliopsida</taxon>
        <taxon>eudicotyledons</taxon>
        <taxon>Gunneridae</taxon>
        <taxon>Pentapetalae</taxon>
        <taxon>Caryophyllales</taxon>
        <taxon>Chenopodiaceae</taxon>
        <taxon>Chenopodioideae</taxon>
        <taxon>Atripliceae</taxon>
        <taxon>Chenopodium</taxon>
    </lineage>
</organism>
<feature type="compositionally biased region" description="Basic and acidic residues" evidence="7">
    <location>
        <begin position="2602"/>
        <end position="2612"/>
    </location>
</feature>
<feature type="compositionally biased region" description="Polar residues" evidence="7">
    <location>
        <begin position="2589"/>
        <end position="2601"/>
    </location>
</feature>
<feature type="region of interest" description="Disordered" evidence="7">
    <location>
        <begin position="2588"/>
        <end position="2633"/>
    </location>
</feature>
<reference evidence="10" key="2">
    <citation type="submission" date="2021-03" db="UniProtKB">
        <authorList>
            <consortium name="EnsemblPlants"/>
        </authorList>
    </citation>
    <scope>IDENTIFICATION</scope>
</reference>
<dbReference type="Pfam" id="PF00176">
    <property type="entry name" value="SNF2-rel_dom"/>
    <property type="match status" value="1"/>
</dbReference>
<sequence length="2633" mass="278430">MNGLRWLVSLYNNHLNGILADEMGLGKTVQVISLICYLMEAKNDRGPFLVVVPSSVLPGWEQEMNLWAPGINKIVYAGPPEERRRLFKESIIHQKFNVLLTTYEYLMNKHDRPKLSKIFWHYIIIDEGHRIKNASCKLNADLKLYHSSHRLLLTGTPLQNNLEELWALLNFLLPNIFNSSEDFSQWFNKPFESNGDNSPDEALLSEEENLLIINRLHQVLRPFVLRRLKHKVENELPEKIERLVRCEASAYQKLLMKRVEENLGALGMSKARAVHNSVMELRNICNHPYLSQLHAEEACFFLLIGVVDSYIPKHFLPPIVRLCGKLEMLDRLLPKLKATNHRVLFFSTMTRLLDVMEEYLVWKQYRYLRLDGQTSGLDRGALIEQFNRPESPYFIFLLSIRAGGVGVNLQAADTVDLQAQARAHRIGQKKDVLVLRLETSVNLSPLLHDFMILKVHTVEEQVRASAEHKLGVANQSITAGFFDNNTSAEDRREYLESLLRECKKEEASPVLDDDSLNDILARSESEIDVFESVDQKRREEEMITWRRLLLEMKGDCSEVPPLPSRLVTDDDLKAFYEAMKIHDIPNDGTSSSSGMKRKSGYLGGFDTQQYGRGKRAREVRSYEEQWTEEEFEKICQADSPETPKLKDEKMDVSQSSDNSQIPGKVELSTQTLQSPPPALISSPLIKKEVTPPVKRGRGRPRRTTTDVSPSMGVSATPIGASQHAIHLQKGTDSIMLNSSCLDTPGTSGFTKDTSADKNQNVAISHISEAVPPLPPIDSGVQSNPAGTLVSSQSKRQGRKGQPTNKSIGGDSGLEIVRRRGRKPTRVLHPVPTGSLVEDSKPVEKLASDTHVATTSSVSTDNHLAEGSDPKCLKGCAGIVVKDLTGSEVADKKTLCDSSSLAVAPLTDSETSKLTAVSHNQNVSVQESAAVQAPKPSGQSKLDLLDSSSVPLAPLEASAASKCDPVSISKSFDGPIASPKIGSQPCLKSGAEVQSINPQSANPSSQTALTSSTGLRPGRKQSQKPHGGIEPVRRRGRKRGRIVPTDPAAPDVQDKNLKEPVKITDALSTSADTYVAEYSGTGNMGMISDVATVPVIPLVPVSGFMLGSAPLTSTSGSMHHSSIGSQSGPVLPGTSAIPLQTPKLSVPLQVQGPDQNSQAGGTASRRRGKKKSAALLDNSGDQSLSSNKSDKSPRGSGGRKVIATRSRRVNNSRSKIAQEEADACSKSIALTNSTDAVQPPNLSSHVPDSTLVKSNEASIRGSRHANPLEEITLCRTPADIPPVSCKGKTNVIVLALEPTGPAVDPTGSSYKNADGKVECSELQKSSARNVLMPVVDVSRSEVSCSAGVQAPNLDEEMSAPPGFDTPRSEVPDAEMKKVSERGGRGASKITDAERSSVVLALESTALTATKEEFSVLLGVEGSRKGSISSTKPIGCKSTSNLADAATIGQPEEEISAPPGFDIPQRCLSENAVAMSFECVAGLASDQLIDSASKSKLDQCSQGSLDDGNAEISTVESPTASTVVGFGITFASTLESCSKEAELSHGPDDAKVDAADAPKVSHIVEAPSLELKVEDSIAAPTLKLKVEISHEPEVDNAEHNVCDPESDATATSPLELAKHTEELHGSDGGNAEIANVDAPTLSHVVSFEMVAASLDSTEECHIPDGGKAELDDVDAPTASHVVSHENVAASSFESIEDYRGPDGDNAELDDVDAPMASHVVSHETVSASCLETTEDCRVPDGGNAELDDVDAPTDSHVVSHDTVVASSLETTEDCGGPDGGNAELRDVDAPTTSHDVGIQTVAASSFEATDEYHRPDVVNDELNDVDAPTASHVVCHETVIAPSLETTEICHGLDGDNSELDGVVAPTASHIVGFESKAGPDGDNSELDGVVAPTTSHIVGFEIKAGSSLESAEGCCRPDGGHGELNNVDASTLSHVVGFESAAASSLEVTEECHKPAGGKADLDYVDVPITSHVVSHETVAASHLKSTEDCRGPDGGKTELDDVDAPTASHVVSHENVAASNLESTKDCCGPVDGNAELDAVDAPVASHVVSHETVAASSLETTEDCHGSVDGNAELDDVDVPMASHVVGHETVVASSLEATEDFRVPDGENAKLQYVNSPTASQIFIHETVAVSGLESTEDCRGPDGGNPELHDVDAPPMSHIVVCKTVMATNLDSKDECHGPDGGNAELDGVDAPTASPADGFESVAASGLESKEECNGPDGGNVELDGVDAPTASHADGFEYVAASGLESKEEYNGPDGGNAELAGVDAPKASHADGVESVAASGLGSKEECNGPGGGNVELASVDAPTASHADGFESVAASGLESKEECNGIIELEKIFFFGPDGRNAELDCADAPTASHADGFESVAASGLESKEECNGPDGGNAELDGVDAPTASHADSFESVAASGLELKEECNVPDGGNDELHDVDAPTDSRANIENLAASILGSTEVCHGPDGGTIELHDVDAFPASQAIGFETVAASNLESKEESEGPDGGHDEVGGANVHSASHDVCFEPVEASSLESKEECHGSDGGNAKLHDVDAPTASPVVGIQTVAASSLDSKEGCHGCDDGNAEHDISDICKVSDTPTTSTLVSTDNEPCHGPDDGKADGVPTASCAVDTDTAAASTPE</sequence>
<dbReference type="Pfam" id="PF00271">
    <property type="entry name" value="Helicase_C"/>
    <property type="match status" value="1"/>
</dbReference>
<keyword evidence="6" id="KW-0539">Nucleus</keyword>
<feature type="region of interest" description="Disordered" evidence="7">
    <location>
        <begin position="982"/>
        <end position="1052"/>
    </location>
</feature>
<dbReference type="InterPro" id="IPR038718">
    <property type="entry name" value="SNF2-like_sf"/>
</dbReference>
<dbReference type="PROSITE" id="PS51194">
    <property type="entry name" value="HELICASE_CTER"/>
    <property type="match status" value="1"/>
</dbReference>
<evidence type="ECO:0000259" key="9">
    <source>
        <dbReference type="PROSITE" id="PS51194"/>
    </source>
</evidence>
<feature type="region of interest" description="Disordered" evidence="7">
    <location>
        <begin position="587"/>
        <end position="607"/>
    </location>
</feature>
<dbReference type="FunFam" id="3.40.50.300:FF:000871">
    <property type="entry name" value="Chromatin structure-remodeling complex protein SYD"/>
    <property type="match status" value="1"/>
</dbReference>
<dbReference type="GO" id="GO:0004386">
    <property type="term" value="F:helicase activity"/>
    <property type="evidence" value="ECO:0007669"/>
    <property type="project" value="UniProtKB-KW"/>
</dbReference>
<proteinExistence type="predicted"/>
<dbReference type="Gene3D" id="3.40.50.10810">
    <property type="entry name" value="Tandem AAA-ATPase domain"/>
    <property type="match status" value="1"/>
</dbReference>
<dbReference type="EnsemblPlants" id="AUR62040387-RA">
    <property type="protein sequence ID" value="AUR62040387-RA:cds"/>
    <property type="gene ID" value="AUR62040387"/>
</dbReference>
<dbReference type="SMART" id="SM00490">
    <property type="entry name" value="HELICc"/>
    <property type="match status" value="1"/>
</dbReference>
<feature type="region of interest" description="Disordered" evidence="7">
    <location>
        <begin position="2523"/>
        <end position="2545"/>
    </location>
</feature>
<dbReference type="CDD" id="cd17996">
    <property type="entry name" value="DEXHc_SMARCA2_SMARCA4"/>
    <property type="match status" value="1"/>
</dbReference>
<comment type="subcellular location">
    <subcellularLocation>
        <location evidence="1">Nucleus</location>
    </subcellularLocation>
</comment>
<name>A0A803N4S1_CHEQI</name>
<feature type="region of interest" description="Disordered" evidence="7">
    <location>
        <begin position="636"/>
        <end position="662"/>
    </location>
</feature>
<feature type="compositionally biased region" description="Polar residues" evidence="7">
    <location>
        <begin position="991"/>
        <end position="1013"/>
    </location>
</feature>
<keyword evidence="3" id="KW-0378">Hydrolase</keyword>
<dbReference type="SUPFAM" id="SSF52540">
    <property type="entry name" value="P-loop containing nucleoside triphosphate hydrolases"/>
    <property type="match status" value="2"/>
</dbReference>
<feature type="region of interest" description="Disordered" evidence="7">
    <location>
        <begin position="1351"/>
        <end position="1371"/>
    </location>
</feature>
<evidence type="ECO:0000256" key="4">
    <source>
        <dbReference type="ARBA" id="ARBA00022806"/>
    </source>
</evidence>
<dbReference type="CDD" id="cd18793">
    <property type="entry name" value="SF2_C_SNF"/>
    <property type="match status" value="1"/>
</dbReference>
<evidence type="ECO:0000313" key="11">
    <source>
        <dbReference type="Proteomes" id="UP000596660"/>
    </source>
</evidence>
<dbReference type="GO" id="GO:0005524">
    <property type="term" value="F:ATP binding"/>
    <property type="evidence" value="ECO:0007669"/>
    <property type="project" value="UniProtKB-KW"/>
</dbReference>
<feature type="region of interest" description="Disordered" evidence="7">
    <location>
        <begin position="2373"/>
        <end position="2397"/>
    </location>
</feature>
<feature type="compositionally biased region" description="Polar residues" evidence="7">
    <location>
        <begin position="1151"/>
        <end position="1160"/>
    </location>
</feature>
<dbReference type="InterPro" id="IPR027417">
    <property type="entry name" value="P-loop_NTPase"/>
</dbReference>
<feature type="compositionally biased region" description="Polar residues" evidence="7">
    <location>
        <begin position="779"/>
        <end position="794"/>
    </location>
</feature>
<feature type="compositionally biased region" description="Basic and acidic residues" evidence="7">
    <location>
        <begin position="837"/>
        <end position="847"/>
    </location>
</feature>
<dbReference type="SMART" id="SM01314">
    <property type="entry name" value="SnAC"/>
    <property type="match status" value="1"/>
</dbReference>
<dbReference type="GO" id="GO:0042393">
    <property type="term" value="F:histone binding"/>
    <property type="evidence" value="ECO:0007669"/>
    <property type="project" value="InterPro"/>
</dbReference>
<reference evidence="10" key="1">
    <citation type="journal article" date="2017" name="Nature">
        <title>The genome of Chenopodium quinoa.</title>
        <authorList>
            <person name="Jarvis D.E."/>
            <person name="Ho Y.S."/>
            <person name="Lightfoot D.J."/>
            <person name="Schmoeckel S.M."/>
            <person name="Li B."/>
            <person name="Borm T.J.A."/>
            <person name="Ohyanagi H."/>
            <person name="Mineta K."/>
            <person name="Michell C.T."/>
            <person name="Saber N."/>
            <person name="Kharbatia N.M."/>
            <person name="Rupper R.R."/>
            <person name="Sharp A.R."/>
            <person name="Dally N."/>
            <person name="Boughton B.A."/>
            <person name="Woo Y.H."/>
            <person name="Gao G."/>
            <person name="Schijlen E.G.W.M."/>
            <person name="Guo X."/>
            <person name="Momin A.A."/>
            <person name="Negrao S."/>
            <person name="Al-Babili S."/>
            <person name="Gehring C."/>
            <person name="Roessner U."/>
            <person name="Jung C."/>
            <person name="Murphy K."/>
            <person name="Arold S.T."/>
            <person name="Gojobori T."/>
            <person name="van der Linden C.G."/>
            <person name="van Loo E.N."/>
            <person name="Jellen E.N."/>
            <person name="Maughan P.J."/>
            <person name="Tester M."/>
        </authorList>
    </citation>
    <scope>NUCLEOTIDE SEQUENCE [LARGE SCALE GENOMIC DNA]</scope>
    <source>
        <strain evidence="10">cv. PI 614886</strain>
    </source>
</reference>
<dbReference type="PROSITE" id="PS51192">
    <property type="entry name" value="HELICASE_ATP_BIND_1"/>
    <property type="match status" value="1"/>
</dbReference>
<feature type="region of interest" description="Disordered" evidence="7">
    <location>
        <begin position="2487"/>
        <end position="2507"/>
    </location>
</feature>
<feature type="compositionally biased region" description="Polar residues" evidence="7">
    <location>
        <begin position="652"/>
        <end position="662"/>
    </location>
</feature>
<feature type="region of interest" description="Disordered" evidence="7">
    <location>
        <begin position="1112"/>
        <end position="1219"/>
    </location>
</feature>
<keyword evidence="11" id="KW-1185">Reference proteome</keyword>
<evidence type="ECO:0000256" key="6">
    <source>
        <dbReference type="ARBA" id="ARBA00023242"/>
    </source>
</evidence>
<dbReference type="InterPro" id="IPR029295">
    <property type="entry name" value="SnAC"/>
</dbReference>
<feature type="region of interest" description="Disordered" evidence="7">
    <location>
        <begin position="769"/>
        <end position="866"/>
    </location>
</feature>
<feature type="region of interest" description="Disordered" evidence="7">
    <location>
        <begin position="925"/>
        <end position="944"/>
    </location>
</feature>
<keyword evidence="2" id="KW-0547">Nucleotide-binding</keyword>
<evidence type="ECO:0000259" key="8">
    <source>
        <dbReference type="PROSITE" id="PS51192"/>
    </source>
</evidence>
<dbReference type="InterPro" id="IPR049730">
    <property type="entry name" value="SNF2/RAD54-like_C"/>
</dbReference>
<evidence type="ECO:0000313" key="10">
    <source>
        <dbReference type="EnsemblPlants" id="AUR62040387-RA:cds"/>
    </source>
</evidence>
<feature type="domain" description="Helicase ATP-binding" evidence="8">
    <location>
        <begin position="8"/>
        <end position="175"/>
    </location>
</feature>
<keyword evidence="4" id="KW-0347">Helicase</keyword>
<evidence type="ECO:0000256" key="7">
    <source>
        <dbReference type="SAM" id="MobiDB-lite"/>
    </source>
</evidence>
<evidence type="ECO:0000256" key="1">
    <source>
        <dbReference type="ARBA" id="ARBA00004123"/>
    </source>
</evidence>
<feature type="compositionally biased region" description="Polar residues" evidence="7">
    <location>
        <begin position="850"/>
        <end position="861"/>
    </location>
</feature>
<dbReference type="SMART" id="SM00487">
    <property type="entry name" value="DEXDc"/>
    <property type="match status" value="1"/>
</dbReference>
<feature type="region of interest" description="Disordered" evidence="7">
    <location>
        <begin position="2176"/>
        <end position="2234"/>
    </location>
</feature>
<dbReference type="Gramene" id="AUR62040387-RA">
    <property type="protein sequence ID" value="AUR62040387-RA:cds"/>
    <property type="gene ID" value="AUR62040387"/>
</dbReference>
<dbReference type="Pfam" id="PF14619">
    <property type="entry name" value="SnAC"/>
    <property type="match status" value="1"/>
</dbReference>
<dbReference type="InterPro" id="IPR000330">
    <property type="entry name" value="SNF2_N"/>
</dbReference>
<dbReference type="PANTHER" id="PTHR10799">
    <property type="entry name" value="SNF2/RAD54 HELICASE FAMILY"/>
    <property type="match status" value="1"/>
</dbReference>
<feature type="compositionally biased region" description="Basic and acidic residues" evidence="7">
    <location>
        <begin position="641"/>
        <end position="651"/>
    </location>
</feature>
<feature type="compositionally biased region" description="Basic and acidic residues" evidence="7">
    <location>
        <begin position="2488"/>
        <end position="2503"/>
    </location>
</feature>
<evidence type="ECO:0000256" key="3">
    <source>
        <dbReference type="ARBA" id="ARBA00022801"/>
    </source>
</evidence>
<dbReference type="Proteomes" id="UP000596660">
    <property type="component" value="Unplaced"/>
</dbReference>
<dbReference type="InterPro" id="IPR001650">
    <property type="entry name" value="Helicase_C-like"/>
</dbReference>
<dbReference type="OMA" id="AVRGKCY"/>
<feature type="region of interest" description="Disordered" evidence="7">
    <location>
        <begin position="690"/>
        <end position="713"/>
    </location>
</feature>
<feature type="compositionally biased region" description="Polar residues" evidence="7">
    <location>
        <begin position="1112"/>
        <end position="1127"/>
    </location>
</feature>
<feature type="region of interest" description="Disordered" evidence="7">
    <location>
        <begin position="2252"/>
        <end position="2280"/>
    </location>
</feature>
<feature type="domain" description="Helicase C-terminal" evidence="9">
    <location>
        <begin position="328"/>
        <end position="517"/>
    </location>
</feature>
<dbReference type="InterPro" id="IPR014001">
    <property type="entry name" value="Helicase_ATP-bd"/>
</dbReference>
<accession>A0A803N4S1</accession>
<dbReference type="Gene3D" id="3.40.50.300">
    <property type="entry name" value="P-loop containing nucleotide triphosphate hydrolases"/>
    <property type="match status" value="1"/>
</dbReference>
<dbReference type="GO" id="GO:0005634">
    <property type="term" value="C:nucleus"/>
    <property type="evidence" value="ECO:0007669"/>
    <property type="project" value="UniProtKB-SubCell"/>
</dbReference>
<evidence type="ECO:0000256" key="5">
    <source>
        <dbReference type="ARBA" id="ARBA00022840"/>
    </source>
</evidence>
<dbReference type="FunFam" id="3.40.50.10810:FF:000016">
    <property type="entry name" value="Chromatin structure-remodeling complex protein SYD"/>
    <property type="match status" value="1"/>
</dbReference>
<dbReference type="GO" id="GO:0016787">
    <property type="term" value="F:hydrolase activity"/>
    <property type="evidence" value="ECO:0007669"/>
    <property type="project" value="UniProtKB-KW"/>
</dbReference>